<sequence length="176" mass="19847">MKKVVWLAVLGLLTTGCMQFTVPSRDVVAYRDALGPKWENWSWDTTLDFSSTSVVWSGKYSIKLAYQGDWTGLYLHTGQVMNKADIRKMGFWVNGGPTENHQLLVVMASKAAPADENDVLLSDKAMPITAYKNTWTYYEIPLSELGNPTWIAGVVFQNYSSARSDFFLDDIVFLNK</sequence>
<name>A0ABQ2CTP3_9DEIO</name>
<accession>A0ABQ2CTP3</accession>
<protein>
    <recommendedName>
        <fullName evidence="4">Carbohydrate-binding protein</fullName>
    </recommendedName>
</protein>
<feature type="signal peptide" evidence="1">
    <location>
        <begin position="1"/>
        <end position="19"/>
    </location>
</feature>
<proteinExistence type="predicted"/>
<evidence type="ECO:0000256" key="1">
    <source>
        <dbReference type="SAM" id="SignalP"/>
    </source>
</evidence>
<comment type="caution">
    <text evidence="2">The sequence shown here is derived from an EMBL/GenBank/DDBJ whole genome shotgun (WGS) entry which is preliminary data.</text>
</comment>
<evidence type="ECO:0008006" key="4">
    <source>
        <dbReference type="Google" id="ProtNLM"/>
    </source>
</evidence>
<feature type="chain" id="PRO_5047085573" description="Carbohydrate-binding protein" evidence="1">
    <location>
        <begin position="20"/>
        <end position="176"/>
    </location>
</feature>
<keyword evidence="3" id="KW-1185">Reference proteome</keyword>
<keyword evidence="1" id="KW-0732">Signal</keyword>
<evidence type="ECO:0000313" key="3">
    <source>
        <dbReference type="Proteomes" id="UP000632222"/>
    </source>
</evidence>
<gene>
    <name evidence="2" type="ORF">GCM10008938_02090</name>
</gene>
<dbReference type="EMBL" id="BMOD01000001">
    <property type="protein sequence ID" value="GGJ19571.1"/>
    <property type="molecule type" value="Genomic_DNA"/>
</dbReference>
<dbReference type="Gene3D" id="2.60.120.430">
    <property type="entry name" value="Galactose-binding lectin"/>
    <property type="match status" value="1"/>
</dbReference>
<organism evidence="2 3">
    <name type="scientific">Deinococcus roseus</name>
    <dbReference type="NCBI Taxonomy" id="392414"/>
    <lineage>
        <taxon>Bacteria</taxon>
        <taxon>Thermotogati</taxon>
        <taxon>Deinococcota</taxon>
        <taxon>Deinococci</taxon>
        <taxon>Deinococcales</taxon>
        <taxon>Deinococcaceae</taxon>
        <taxon>Deinococcus</taxon>
    </lineage>
</organism>
<dbReference type="InterPro" id="IPR008979">
    <property type="entry name" value="Galactose-bd-like_sf"/>
</dbReference>
<evidence type="ECO:0000313" key="2">
    <source>
        <dbReference type="EMBL" id="GGJ19571.1"/>
    </source>
</evidence>
<reference evidence="3" key="1">
    <citation type="journal article" date="2019" name="Int. J. Syst. Evol. Microbiol.">
        <title>The Global Catalogue of Microorganisms (GCM) 10K type strain sequencing project: providing services to taxonomists for standard genome sequencing and annotation.</title>
        <authorList>
            <consortium name="The Broad Institute Genomics Platform"/>
            <consortium name="The Broad Institute Genome Sequencing Center for Infectious Disease"/>
            <person name="Wu L."/>
            <person name="Ma J."/>
        </authorList>
    </citation>
    <scope>NUCLEOTIDE SEQUENCE [LARGE SCALE GENOMIC DNA]</scope>
    <source>
        <strain evidence="3">JCM 14370</strain>
    </source>
</reference>
<dbReference type="RefSeq" id="WP_188998485.1">
    <property type="nucleotide sequence ID" value="NZ_BMOD01000001.1"/>
</dbReference>
<dbReference type="PROSITE" id="PS51257">
    <property type="entry name" value="PROKAR_LIPOPROTEIN"/>
    <property type="match status" value="1"/>
</dbReference>
<dbReference type="Proteomes" id="UP000632222">
    <property type="component" value="Unassembled WGS sequence"/>
</dbReference>
<dbReference type="SUPFAM" id="SSF49785">
    <property type="entry name" value="Galactose-binding domain-like"/>
    <property type="match status" value="1"/>
</dbReference>